<sequence>MASMTVDPSRKMVHSPPQWIRVRLGQILVAQVALAGVLAASGRGPMLLATALAAAVAVAVVAFARVRGRWLFAWLATCVRYATRRHVLPAQATPAGLAAFLAPDLATTDEGAFVDADGMVVVFELEEPIAGPGSALPDVEVLLDGLRAHDIPASAAHDGRETVLRDGLEAAISGHGAEAGGRLSARGTPVVCIELLVTVARAPTARQEGTAAAASYRRLTGDRVLTLRRTFVVLRVGRPVGRSDGDLRPTVARVARRVGKRLGPHRRLGSDDALATVAELVHHDGRSAVDERWAHITIGGLCQAGYRLRTADGDRLVREVLALPAAATTVVVGKADGLAIRLAAESPRHLAQADRALRHLAAVEGATLERRDGDHRFAMAETLPFAGHSRSLGLGSIVARAGAWSSPRPAETPSASGRAGGLSAAEAPTPSAPGRAGGLSSAEAPTPSAPGRNGGRSAAEAARVREPAPLPGQVQPGRPRPRPRPPRRHPVAPNSRDTLVSQPLPSAGMVLGYDRHGAPIVVRLHRVGGTRIVVVAGLATAQVLALRGLALGARLDVRTRRWAAWHGFAEEAAGAVDTVTVTPDAAPLQHWPAPGNASAYAARPHGTASGPAEGATPMHPRLTVLDVSTRRRTPGSPNVAVCDAPTASPFGTNAAAATASAVMSANATAARSTAGAIPARGHPPAGVGGVAVSRRRAGRRHILELDGPDDYGHDPPATDDERPEPVGERWHTVVAVRDELVEGDAQLLAEADLVIMRTTLSPDEAALAADALRIHDAADWLVRGRGDVVAVVSAGAVRWAAVRTTPIERALTETRNR</sequence>
<evidence type="ECO:0000256" key="2">
    <source>
        <dbReference type="SAM" id="Phobius"/>
    </source>
</evidence>
<feature type="region of interest" description="Disordered" evidence="1">
    <location>
        <begin position="674"/>
        <end position="693"/>
    </location>
</feature>
<evidence type="ECO:0000256" key="1">
    <source>
        <dbReference type="SAM" id="MobiDB-lite"/>
    </source>
</evidence>
<organism evidence="3 4">
    <name type="scientific">Asanoa siamensis</name>
    <dbReference type="NCBI Taxonomy" id="926357"/>
    <lineage>
        <taxon>Bacteria</taxon>
        <taxon>Bacillati</taxon>
        <taxon>Actinomycetota</taxon>
        <taxon>Actinomycetes</taxon>
        <taxon>Micromonosporales</taxon>
        <taxon>Micromonosporaceae</taxon>
        <taxon>Asanoa</taxon>
    </lineage>
</organism>
<feature type="transmembrane region" description="Helical" evidence="2">
    <location>
        <begin position="46"/>
        <end position="64"/>
    </location>
</feature>
<feature type="compositionally biased region" description="Low complexity" evidence="1">
    <location>
        <begin position="414"/>
        <end position="427"/>
    </location>
</feature>
<evidence type="ECO:0000313" key="3">
    <source>
        <dbReference type="EMBL" id="GIF76622.1"/>
    </source>
</evidence>
<feature type="region of interest" description="Disordered" evidence="1">
    <location>
        <begin position="404"/>
        <end position="503"/>
    </location>
</feature>
<keyword evidence="4" id="KW-1185">Reference proteome</keyword>
<dbReference type="EMBL" id="BONE01000066">
    <property type="protein sequence ID" value="GIF76622.1"/>
    <property type="molecule type" value="Genomic_DNA"/>
</dbReference>
<keyword evidence="2" id="KW-1133">Transmembrane helix</keyword>
<gene>
    <name evidence="3" type="ORF">Asi02nite_61400</name>
</gene>
<evidence type="ECO:0000313" key="4">
    <source>
        <dbReference type="Proteomes" id="UP000604117"/>
    </source>
</evidence>
<proteinExistence type="predicted"/>
<name>A0ABQ4CZB0_9ACTN</name>
<keyword evidence="2" id="KW-0472">Membrane</keyword>
<feature type="region of interest" description="Disordered" evidence="1">
    <location>
        <begin position="702"/>
        <end position="726"/>
    </location>
</feature>
<keyword evidence="2" id="KW-0812">Transmembrane</keyword>
<accession>A0ABQ4CZB0</accession>
<comment type="caution">
    <text evidence="3">The sequence shown here is derived from an EMBL/GenBank/DDBJ whole genome shotgun (WGS) entry which is preliminary data.</text>
</comment>
<protein>
    <recommendedName>
        <fullName evidence="5">Type VII secretion protein EccE</fullName>
    </recommendedName>
</protein>
<feature type="transmembrane region" description="Helical" evidence="2">
    <location>
        <begin position="20"/>
        <end position="40"/>
    </location>
</feature>
<feature type="compositionally biased region" description="Low complexity" evidence="1">
    <location>
        <begin position="674"/>
        <end position="685"/>
    </location>
</feature>
<evidence type="ECO:0008006" key="5">
    <source>
        <dbReference type="Google" id="ProtNLM"/>
    </source>
</evidence>
<dbReference type="Proteomes" id="UP000604117">
    <property type="component" value="Unassembled WGS sequence"/>
</dbReference>
<reference evidence="3 4" key="1">
    <citation type="submission" date="2021-01" db="EMBL/GenBank/DDBJ databases">
        <title>Whole genome shotgun sequence of Asanoa siamensis NBRC 107932.</title>
        <authorList>
            <person name="Komaki H."/>
            <person name="Tamura T."/>
        </authorList>
    </citation>
    <scope>NUCLEOTIDE SEQUENCE [LARGE SCALE GENOMIC DNA]</scope>
    <source>
        <strain evidence="3 4">NBRC 107932</strain>
    </source>
</reference>
<feature type="compositionally biased region" description="Basic residues" evidence="1">
    <location>
        <begin position="479"/>
        <end position="490"/>
    </location>
</feature>